<dbReference type="InterPro" id="IPR017441">
    <property type="entry name" value="Protein_kinase_ATP_BS"/>
</dbReference>
<evidence type="ECO:0000256" key="10">
    <source>
        <dbReference type="ARBA" id="ARBA00023136"/>
    </source>
</evidence>
<dbReference type="PROSITE" id="PS00107">
    <property type="entry name" value="PROTEIN_KINASE_ATP"/>
    <property type="match status" value="1"/>
</dbReference>
<gene>
    <name evidence="17" type="ORF">AXF42_Ash013762</name>
</gene>
<dbReference type="Gene3D" id="3.30.200.20">
    <property type="entry name" value="Phosphorylase Kinase, domain 1"/>
    <property type="match status" value="1"/>
</dbReference>
<evidence type="ECO:0000256" key="4">
    <source>
        <dbReference type="ARBA" id="ARBA00022692"/>
    </source>
</evidence>
<dbReference type="InterPro" id="IPR011009">
    <property type="entry name" value="Kinase-like_dom_sf"/>
</dbReference>
<dbReference type="PANTHER" id="PTHR48010">
    <property type="entry name" value="OS05G0588300 PROTEIN"/>
    <property type="match status" value="1"/>
</dbReference>
<evidence type="ECO:0000256" key="2">
    <source>
        <dbReference type="ARBA" id="ARBA00022553"/>
    </source>
</evidence>
<dbReference type="STRING" id="1088818.A0A2I0A4S3"/>
<feature type="signal peptide" evidence="15">
    <location>
        <begin position="1"/>
        <end position="23"/>
    </location>
</feature>
<dbReference type="Pfam" id="PF08263">
    <property type="entry name" value="LRRNT_2"/>
    <property type="match status" value="1"/>
</dbReference>
<keyword evidence="4 14" id="KW-0812">Transmembrane</keyword>
<reference evidence="17 18" key="1">
    <citation type="journal article" date="2017" name="Nature">
        <title>The Apostasia genome and the evolution of orchids.</title>
        <authorList>
            <person name="Zhang G.Q."/>
            <person name="Liu K.W."/>
            <person name="Li Z."/>
            <person name="Lohaus R."/>
            <person name="Hsiao Y.Y."/>
            <person name="Niu S.C."/>
            <person name="Wang J.Y."/>
            <person name="Lin Y.C."/>
            <person name="Xu Q."/>
            <person name="Chen L.J."/>
            <person name="Yoshida K."/>
            <person name="Fujiwara S."/>
            <person name="Wang Z.W."/>
            <person name="Zhang Y.Q."/>
            <person name="Mitsuda N."/>
            <person name="Wang M."/>
            <person name="Liu G.H."/>
            <person name="Pecoraro L."/>
            <person name="Huang H.X."/>
            <person name="Xiao X.J."/>
            <person name="Lin M."/>
            <person name="Wu X.Y."/>
            <person name="Wu W.L."/>
            <person name="Chen Y.Y."/>
            <person name="Chang S.B."/>
            <person name="Sakamoto S."/>
            <person name="Ohme-Takagi M."/>
            <person name="Yagi M."/>
            <person name="Zeng S.J."/>
            <person name="Shen C.Y."/>
            <person name="Yeh C.M."/>
            <person name="Luo Y.B."/>
            <person name="Tsai W.C."/>
            <person name="Van de Peer Y."/>
            <person name="Liu Z.J."/>
        </authorList>
    </citation>
    <scope>NUCLEOTIDE SEQUENCE [LARGE SCALE GENOMIC DNA]</scope>
    <source>
        <strain evidence="18">cv. Shenzhen</strain>
        <tissue evidence="17">Stem</tissue>
    </source>
</reference>
<evidence type="ECO:0000313" key="18">
    <source>
        <dbReference type="Proteomes" id="UP000236161"/>
    </source>
</evidence>
<keyword evidence="3" id="KW-0433">Leucine-rich repeat</keyword>
<feature type="transmembrane region" description="Helical" evidence="14">
    <location>
        <begin position="253"/>
        <end position="275"/>
    </location>
</feature>
<dbReference type="GO" id="GO:0005886">
    <property type="term" value="C:plasma membrane"/>
    <property type="evidence" value="ECO:0007669"/>
    <property type="project" value="UniProtKB-SubCell"/>
</dbReference>
<keyword evidence="9 14" id="KW-1133">Transmembrane helix</keyword>
<evidence type="ECO:0000256" key="15">
    <source>
        <dbReference type="SAM" id="SignalP"/>
    </source>
</evidence>
<keyword evidence="7 13" id="KW-0547">Nucleotide-binding</keyword>
<evidence type="ECO:0000256" key="1">
    <source>
        <dbReference type="ARBA" id="ARBA00004162"/>
    </source>
</evidence>
<evidence type="ECO:0000256" key="9">
    <source>
        <dbReference type="ARBA" id="ARBA00022989"/>
    </source>
</evidence>
<feature type="binding site" evidence="13">
    <location>
        <position position="352"/>
    </location>
    <ligand>
        <name>ATP</name>
        <dbReference type="ChEBI" id="CHEBI:30616"/>
    </ligand>
</feature>
<evidence type="ECO:0000256" key="5">
    <source>
        <dbReference type="ARBA" id="ARBA00022729"/>
    </source>
</evidence>
<proteinExistence type="inferred from homology"/>
<dbReference type="Gene3D" id="3.80.10.10">
    <property type="entry name" value="Ribonuclease Inhibitor"/>
    <property type="match status" value="2"/>
</dbReference>
<evidence type="ECO:0000256" key="3">
    <source>
        <dbReference type="ARBA" id="ARBA00022614"/>
    </source>
</evidence>
<dbReference type="SUPFAM" id="SSF52058">
    <property type="entry name" value="L domain-like"/>
    <property type="match status" value="1"/>
</dbReference>
<keyword evidence="5 15" id="KW-0732">Signal</keyword>
<dbReference type="InterPro" id="IPR001611">
    <property type="entry name" value="Leu-rich_rpt"/>
</dbReference>
<protein>
    <submittedName>
        <fullName evidence="17">Putative inactive receptor kinase</fullName>
    </submittedName>
</protein>
<evidence type="ECO:0000313" key="17">
    <source>
        <dbReference type="EMBL" id="PKA50547.1"/>
    </source>
</evidence>
<dbReference type="GO" id="GO:0005524">
    <property type="term" value="F:ATP binding"/>
    <property type="evidence" value="ECO:0007669"/>
    <property type="project" value="UniProtKB-UniRule"/>
</dbReference>
<evidence type="ECO:0000256" key="14">
    <source>
        <dbReference type="SAM" id="Phobius"/>
    </source>
</evidence>
<dbReference type="PROSITE" id="PS50011">
    <property type="entry name" value="PROTEIN_KINASE_DOM"/>
    <property type="match status" value="1"/>
</dbReference>
<keyword evidence="17" id="KW-0418">Kinase</keyword>
<dbReference type="Proteomes" id="UP000236161">
    <property type="component" value="Unassembled WGS sequence"/>
</dbReference>
<dbReference type="PANTHER" id="PTHR48010:SF59">
    <property type="entry name" value="PROTEIN KINASE DOMAIN-CONTAINING PROTEIN"/>
    <property type="match status" value="1"/>
</dbReference>
<name>A0A2I0A4S3_9ASPA</name>
<dbReference type="InterPro" id="IPR032675">
    <property type="entry name" value="LRR_dom_sf"/>
</dbReference>
<keyword evidence="18" id="KW-1185">Reference proteome</keyword>
<keyword evidence="2" id="KW-0597">Phosphoprotein</keyword>
<evidence type="ECO:0000259" key="16">
    <source>
        <dbReference type="PROSITE" id="PS50011"/>
    </source>
</evidence>
<comment type="subcellular location">
    <subcellularLocation>
        <location evidence="1">Cell membrane</location>
        <topology evidence="1">Single-pass membrane protein</topology>
    </subcellularLocation>
</comment>
<keyword evidence="6" id="KW-0677">Repeat</keyword>
<dbReference type="InterPro" id="IPR050994">
    <property type="entry name" value="At_inactive_RLKs"/>
</dbReference>
<dbReference type="CDD" id="cd14066">
    <property type="entry name" value="STKc_IRAK"/>
    <property type="match status" value="1"/>
</dbReference>
<evidence type="ECO:0000256" key="12">
    <source>
        <dbReference type="ARBA" id="ARBA00038349"/>
    </source>
</evidence>
<dbReference type="EMBL" id="KZ452023">
    <property type="protein sequence ID" value="PKA50547.1"/>
    <property type="molecule type" value="Genomic_DNA"/>
</dbReference>
<dbReference type="AlphaFoldDB" id="A0A2I0A4S3"/>
<dbReference type="Pfam" id="PF07714">
    <property type="entry name" value="PK_Tyr_Ser-Thr"/>
    <property type="match status" value="1"/>
</dbReference>
<dbReference type="InterPro" id="IPR013210">
    <property type="entry name" value="LRR_N_plant-typ"/>
</dbReference>
<evidence type="ECO:0000256" key="11">
    <source>
        <dbReference type="ARBA" id="ARBA00023170"/>
    </source>
</evidence>
<evidence type="ECO:0000256" key="6">
    <source>
        <dbReference type="ARBA" id="ARBA00022737"/>
    </source>
</evidence>
<dbReference type="OrthoDB" id="69842at2759"/>
<dbReference type="FunFam" id="3.80.10.10:FF:000731">
    <property type="entry name" value="Leucine-rich repeat receptor-like protein kinase"/>
    <property type="match status" value="1"/>
</dbReference>
<dbReference type="InterPro" id="IPR000719">
    <property type="entry name" value="Prot_kinase_dom"/>
</dbReference>
<feature type="chain" id="PRO_5014138862" evidence="15">
    <location>
        <begin position="24"/>
        <end position="597"/>
    </location>
</feature>
<comment type="similarity">
    <text evidence="12">Belongs to the protein kinase superfamily.</text>
</comment>
<feature type="domain" description="Protein kinase" evidence="16">
    <location>
        <begin position="324"/>
        <end position="597"/>
    </location>
</feature>
<keyword evidence="11 17" id="KW-0675">Receptor</keyword>
<evidence type="ECO:0000256" key="8">
    <source>
        <dbReference type="ARBA" id="ARBA00022840"/>
    </source>
</evidence>
<keyword evidence="8 13" id="KW-0067">ATP-binding</keyword>
<evidence type="ECO:0000256" key="7">
    <source>
        <dbReference type="ARBA" id="ARBA00022741"/>
    </source>
</evidence>
<keyword evidence="10 14" id="KW-0472">Membrane</keyword>
<organism evidence="17 18">
    <name type="scientific">Apostasia shenzhenica</name>
    <dbReference type="NCBI Taxonomy" id="1088818"/>
    <lineage>
        <taxon>Eukaryota</taxon>
        <taxon>Viridiplantae</taxon>
        <taxon>Streptophyta</taxon>
        <taxon>Embryophyta</taxon>
        <taxon>Tracheophyta</taxon>
        <taxon>Spermatophyta</taxon>
        <taxon>Magnoliopsida</taxon>
        <taxon>Liliopsida</taxon>
        <taxon>Asparagales</taxon>
        <taxon>Orchidaceae</taxon>
        <taxon>Apostasioideae</taxon>
        <taxon>Apostasia</taxon>
    </lineage>
</organism>
<dbReference type="FunFam" id="1.10.510.10:FF:000095">
    <property type="entry name" value="protein STRUBBELIG-RECEPTOR FAMILY 8"/>
    <property type="match status" value="1"/>
</dbReference>
<dbReference type="SUPFAM" id="SSF56112">
    <property type="entry name" value="Protein kinase-like (PK-like)"/>
    <property type="match status" value="1"/>
</dbReference>
<sequence length="597" mass="66179">MKYHRIRASFPFLLLLMTTSVIADLNADQHALLDFASAMQHGHKLNWSSDTPVCSSWVGVQCAPDQSSVVALRLPGVGLLGQIPPNMLGKLVKLQDISLHSNAPPDVLPLSSLHSLFLQHNNLSGDLPNLFSPGLTFFDLSFNSFSGEIPLAIENLTQLNALYLQNNFFSGSIPHVKLANLKHLNLSFNNLSGPIPKSLQKFPKESFLGNSMLCGAPLEPCSPVPPLPAPSPSWQAISPEHKKSFWKQLTLKIVITIISCVLALILVIGIFICVLRRPEEKNVSGAMVDELKREYSSGIQEAQKNKLVFFKGCSYTFDLEDLLRGSSEFLGEGSYGSTYKAVLEDGTTLVVKRLKEMVLSKKDFEQQMQIIGRIGQHPRIVPLLGYYYSKDEKLLVYDYIPNGSLSTLLHGNRRRIPLDWPSRVKITREVAQGIAHIHADRGGRFFHGNIKSSNILLTKELHACLTDIGLAVITSTPASELQVVAGYLAPETIQMRKSSQKSDIYGFGVLLLEILTGKAPSPSSVDDDIVNLVGWVQSMVQEEWTAELFDVELMRYPNVEEELVQMLQIAMACVAAAPDQRPKIGEVRRMIEEVRQS</sequence>
<keyword evidence="17" id="KW-0808">Transferase</keyword>
<evidence type="ECO:0000256" key="13">
    <source>
        <dbReference type="PROSITE-ProRule" id="PRU10141"/>
    </source>
</evidence>
<dbReference type="Gene3D" id="1.10.510.10">
    <property type="entry name" value="Transferase(Phosphotransferase) domain 1"/>
    <property type="match status" value="1"/>
</dbReference>
<dbReference type="InterPro" id="IPR001245">
    <property type="entry name" value="Ser-Thr/Tyr_kinase_cat_dom"/>
</dbReference>
<dbReference type="FunFam" id="3.30.200.20:FF:000307">
    <property type="entry name" value="pollen receptor-like kinase 1"/>
    <property type="match status" value="1"/>
</dbReference>
<dbReference type="Pfam" id="PF00560">
    <property type="entry name" value="LRR_1"/>
    <property type="match status" value="3"/>
</dbReference>
<accession>A0A2I0A4S3</accession>
<dbReference type="GO" id="GO:0004672">
    <property type="term" value="F:protein kinase activity"/>
    <property type="evidence" value="ECO:0007669"/>
    <property type="project" value="InterPro"/>
</dbReference>